<gene>
    <name evidence="7" type="primary">mltG</name>
    <name evidence="8" type="ORF">GCWU000182_000145</name>
</gene>
<dbReference type="Gene3D" id="3.30.160.60">
    <property type="entry name" value="Classic Zinc Finger"/>
    <property type="match status" value="1"/>
</dbReference>
<dbReference type="RefSeq" id="WP_023390806.1">
    <property type="nucleotide sequence ID" value="NZ_KI535340.1"/>
</dbReference>
<dbReference type="HOGENOM" id="CLU_025574_1_1_9"/>
<sequence length="391" mass="43408">MKVDWDKVKQDAELKEDHQVKEELMTQRIVKYIILGLVALALVVGLGCFWYYNDSLKAVNNQKTEAVQVTIPIGSSSKDIARLLKSQGLIKNADIFSFYMKAKSVNGLQAGHYDLSPSMDADTIIATLQKGGKPIEVDVDTKLTVVEGMQLEQIAQMVEENTPIKAADFLATANDASFIEELKSQYPSLISGLDGVEGLKYKLEGYLYPATYDYIAGTNVKDLIKQMVGKMNLEYQKLKEDMGNTSLSFHQILTLASIIEKEGVTDEDRKLISGVFYNRMNNDMPLQSDITVLYALGEHKELVTIKDTEVDSPYNLYKHTGLGPGPYNSPSLSAIQAAIYPTASDYFYFVADIETGNVYYATTLEEHEALVAKYVNKNSGQESSLSSSETE</sequence>
<comment type="catalytic activity">
    <reaction evidence="7">
        <text>a peptidoglycan chain = a peptidoglycan chain with N-acetyl-1,6-anhydromuramyl-[peptide] at the reducing end + a peptidoglycan chain with N-acetylglucosamine at the non-reducing end.</text>
        <dbReference type="EC" id="4.2.2.29"/>
    </reaction>
</comment>
<dbReference type="CDD" id="cd08010">
    <property type="entry name" value="MltG_like"/>
    <property type="match status" value="1"/>
</dbReference>
<dbReference type="GO" id="GO:0071555">
    <property type="term" value="P:cell wall organization"/>
    <property type="evidence" value="ECO:0007669"/>
    <property type="project" value="UniProtKB-KW"/>
</dbReference>
<dbReference type="PANTHER" id="PTHR30518">
    <property type="entry name" value="ENDOLYTIC MUREIN TRANSGLYCOSYLASE"/>
    <property type="match status" value="1"/>
</dbReference>
<accession>W1Q5A8</accession>
<organism evidence="8 9">
    <name type="scientific">Abiotrophia defectiva ATCC 49176</name>
    <dbReference type="NCBI Taxonomy" id="592010"/>
    <lineage>
        <taxon>Bacteria</taxon>
        <taxon>Bacillati</taxon>
        <taxon>Bacillota</taxon>
        <taxon>Bacilli</taxon>
        <taxon>Lactobacillales</taxon>
        <taxon>Aerococcaceae</taxon>
        <taxon>Abiotrophia</taxon>
    </lineage>
</organism>
<evidence type="ECO:0000256" key="4">
    <source>
        <dbReference type="ARBA" id="ARBA00023136"/>
    </source>
</evidence>
<feature type="transmembrane region" description="Helical" evidence="7">
    <location>
        <begin position="29"/>
        <end position="52"/>
    </location>
</feature>
<reference evidence="8" key="1">
    <citation type="submission" date="2013-06" db="EMBL/GenBank/DDBJ databases">
        <authorList>
            <person name="Weinstock G."/>
            <person name="Sodergren E."/>
            <person name="Clifton S."/>
            <person name="Fulton L."/>
            <person name="Fulton B."/>
            <person name="Courtney L."/>
            <person name="Fronick C."/>
            <person name="Harrison M."/>
            <person name="Strong C."/>
            <person name="Farmer C."/>
            <person name="Delahaunty K."/>
            <person name="Markovic C."/>
            <person name="Hall O."/>
            <person name="Minx P."/>
            <person name="Tomlinson C."/>
            <person name="Mitreva M."/>
            <person name="Nelson J."/>
            <person name="Hou S."/>
            <person name="Wollam A."/>
            <person name="Pepin K.H."/>
            <person name="Johnson M."/>
            <person name="Bhonagiri V."/>
            <person name="Nash W.E."/>
            <person name="Warren W."/>
            <person name="Chinwalla A."/>
            <person name="Mardis E.R."/>
            <person name="Wilson R.K."/>
        </authorList>
    </citation>
    <scope>NUCLEOTIDE SEQUENCE [LARGE SCALE GENOMIC DNA]</scope>
    <source>
        <strain evidence="8">ATCC 49176</strain>
    </source>
</reference>
<comment type="function">
    <text evidence="7">Functions as a peptidoglycan terminase that cleaves nascent peptidoglycan strands endolytically to terminate their elongation.</text>
</comment>
<dbReference type="AlphaFoldDB" id="W1Q5A8"/>
<feature type="site" description="Important for catalytic activity" evidence="7">
    <location>
        <position position="262"/>
    </location>
</feature>
<protein>
    <recommendedName>
        <fullName evidence="7">Endolytic murein transglycosylase</fullName>
        <ecNumber evidence="7">4.2.2.29</ecNumber>
    </recommendedName>
    <alternativeName>
        <fullName evidence="7">Peptidoglycan lytic transglycosylase</fullName>
    </alternativeName>
    <alternativeName>
        <fullName evidence="7">Peptidoglycan polymerization terminase</fullName>
    </alternativeName>
</protein>
<evidence type="ECO:0000256" key="3">
    <source>
        <dbReference type="ARBA" id="ARBA00022989"/>
    </source>
</evidence>
<dbReference type="EC" id="4.2.2.29" evidence="7"/>
<dbReference type="InterPro" id="IPR003770">
    <property type="entry name" value="MLTG-like"/>
</dbReference>
<dbReference type="Pfam" id="PF02618">
    <property type="entry name" value="YceG"/>
    <property type="match status" value="1"/>
</dbReference>
<dbReference type="GO" id="GO:0008932">
    <property type="term" value="F:lytic endotransglycosylase activity"/>
    <property type="evidence" value="ECO:0007669"/>
    <property type="project" value="UniProtKB-UniRule"/>
</dbReference>
<keyword evidence="3 7" id="KW-1133">Transmembrane helix</keyword>
<evidence type="ECO:0000313" key="8">
    <source>
        <dbReference type="EMBL" id="ESK66458.1"/>
    </source>
</evidence>
<keyword evidence="6 7" id="KW-0961">Cell wall biogenesis/degradation</keyword>
<dbReference type="NCBIfam" id="TIGR00247">
    <property type="entry name" value="endolytic transglycosylase MltG"/>
    <property type="match status" value="1"/>
</dbReference>
<dbReference type="eggNOG" id="COG1559">
    <property type="taxonomic scope" value="Bacteria"/>
</dbReference>
<keyword evidence="5 7" id="KW-0456">Lyase</keyword>
<comment type="caution">
    <text evidence="8">The sequence shown here is derived from an EMBL/GenBank/DDBJ whole genome shotgun (WGS) entry which is preliminary data.</text>
</comment>
<dbReference type="GeneID" id="84816313"/>
<name>W1Q5A8_ABIDE</name>
<dbReference type="GO" id="GO:0009252">
    <property type="term" value="P:peptidoglycan biosynthetic process"/>
    <property type="evidence" value="ECO:0007669"/>
    <property type="project" value="UniProtKB-UniRule"/>
</dbReference>
<evidence type="ECO:0000313" key="9">
    <source>
        <dbReference type="Proteomes" id="UP000019050"/>
    </source>
</evidence>
<evidence type="ECO:0000256" key="1">
    <source>
        <dbReference type="ARBA" id="ARBA00022475"/>
    </source>
</evidence>
<evidence type="ECO:0000256" key="5">
    <source>
        <dbReference type="ARBA" id="ARBA00023239"/>
    </source>
</evidence>
<keyword evidence="2 7" id="KW-0812">Transmembrane</keyword>
<dbReference type="Proteomes" id="UP000019050">
    <property type="component" value="Unassembled WGS sequence"/>
</dbReference>
<evidence type="ECO:0000256" key="2">
    <source>
        <dbReference type="ARBA" id="ARBA00022692"/>
    </source>
</evidence>
<dbReference type="EMBL" id="ACIN03000001">
    <property type="protein sequence ID" value="ESK66458.1"/>
    <property type="molecule type" value="Genomic_DNA"/>
</dbReference>
<keyword evidence="4 7" id="KW-0472">Membrane</keyword>
<dbReference type="HAMAP" id="MF_02065">
    <property type="entry name" value="MltG"/>
    <property type="match status" value="1"/>
</dbReference>
<comment type="subcellular location">
    <subcellularLocation>
        <location evidence="7">Cell membrane</location>
        <topology evidence="7">Single-pass membrane protein</topology>
    </subcellularLocation>
</comment>
<dbReference type="STRING" id="592010.GCWU000182_000145"/>
<keyword evidence="1 7" id="KW-1003">Cell membrane</keyword>
<proteinExistence type="inferred from homology"/>
<keyword evidence="9" id="KW-1185">Reference proteome</keyword>
<dbReference type="Gene3D" id="3.30.1490.480">
    <property type="entry name" value="Endolytic murein transglycosylase"/>
    <property type="match status" value="1"/>
</dbReference>
<dbReference type="GO" id="GO:0005886">
    <property type="term" value="C:plasma membrane"/>
    <property type="evidence" value="ECO:0007669"/>
    <property type="project" value="UniProtKB-SubCell"/>
</dbReference>
<evidence type="ECO:0000256" key="7">
    <source>
        <dbReference type="HAMAP-Rule" id="MF_02065"/>
    </source>
</evidence>
<evidence type="ECO:0000256" key="6">
    <source>
        <dbReference type="ARBA" id="ARBA00023316"/>
    </source>
</evidence>
<comment type="similarity">
    <text evidence="7">Belongs to the transglycosylase MltG family.</text>
</comment>
<dbReference type="PANTHER" id="PTHR30518:SF2">
    <property type="entry name" value="ENDOLYTIC MUREIN TRANSGLYCOSYLASE"/>
    <property type="match status" value="1"/>
</dbReference>